<feature type="region of interest" description="Disordered" evidence="1">
    <location>
        <begin position="1"/>
        <end position="28"/>
    </location>
</feature>
<dbReference type="Proteomes" id="UP000001318">
    <property type="component" value="Chromosome"/>
</dbReference>
<gene>
    <name evidence="2" type="ordered locus">CMS1430</name>
</gene>
<organism evidence="2 3">
    <name type="scientific">Clavibacter sepedonicus</name>
    <name type="common">Clavibacter michiganensis subsp. sepedonicus</name>
    <dbReference type="NCBI Taxonomy" id="31964"/>
    <lineage>
        <taxon>Bacteria</taxon>
        <taxon>Bacillati</taxon>
        <taxon>Actinomycetota</taxon>
        <taxon>Actinomycetes</taxon>
        <taxon>Micrococcales</taxon>
        <taxon>Microbacteriaceae</taxon>
        <taxon>Clavibacter</taxon>
    </lineage>
</organism>
<keyword evidence="3" id="KW-1185">Reference proteome</keyword>
<dbReference type="HOGENOM" id="CLU_2286526_0_0_11"/>
<dbReference type="EMBL" id="AM849034">
    <property type="protein sequence ID" value="CAQ01541.1"/>
    <property type="molecule type" value="Genomic_DNA"/>
</dbReference>
<name>B0RIQ0_CLASE</name>
<evidence type="ECO:0000313" key="2">
    <source>
        <dbReference type="EMBL" id="CAQ01541.1"/>
    </source>
</evidence>
<dbReference type="AlphaFoldDB" id="B0RIQ0"/>
<sequence>MTHDPSTPEDQDIEAQKHRNDDAELPSHVVDDHRSDLCASCDVSRKLLRAVTRIHQTDHRPGEHTGHEAENRYLAKRLHDRSRGHVLLGAARCQSHGNHTS</sequence>
<accession>B0RIQ0</accession>
<proteinExistence type="predicted"/>
<evidence type="ECO:0000313" key="3">
    <source>
        <dbReference type="Proteomes" id="UP000001318"/>
    </source>
</evidence>
<reference evidence="2 3" key="1">
    <citation type="journal article" date="2008" name="J. Bacteriol.">
        <title>Genome of the actinomycete plant pathogen Clavibacter michiganensis subsp. sepedonicus suggests recent niche adaptation.</title>
        <authorList>
            <person name="Bentley S.D."/>
            <person name="Corton C."/>
            <person name="Brown S.E."/>
            <person name="Barron A."/>
            <person name="Clark L."/>
            <person name="Doggett J."/>
            <person name="Harris B."/>
            <person name="Ormond D."/>
            <person name="Quail M.A."/>
            <person name="May G."/>
            <person name="Francis D."/>
            <person name="Knudson D."/>
            <person name="Parkhill J."/>
            <person name="Ishimaru C.A."/>
        </authorList>
    </citation>
    <scope>NUCLEOTIDE SEQUENCE [LARGE SCALE GENOMIC DNA]</scope>
    <source>
        <strain evidence="3">ATCC 33113 / DSM 20744 / JCM 9667 / LMG 2889 / ICMP 2535 / C-1</strain>
    </source>
</reference>
<evidence type="ECO:0000256" key="1">
    <source>
        <dbReference type="SAM" id="MobiDB-lite"/>
    </source>
</evidence>
<dbReference type="KEGG" id="cms:CMS1430"/>
<protein>
    <submittedName>
        <fullName evidence="2">Uncharacterized protein</fullName>
    </submittedName>
</protein>